<evidence type="ECO:0000313" key="3">
    <source>
        <dbReference type="Proteomes" id="UP000564466"/>
    </source>
</evidence>
<feature type="non-terminal residue" evidence="2">
    <location>
        <position position="1"/>
    </location>
</feature>
<feature type="compositionally biased region" description="Basic and acidic residues" evidence="1">
    <location>
        <begin position="304"/>
        <end position="326"/>
    </location>
</feature>
<feature type="region of interest" description="Disordered" evidence="1">
    <location>
        <begin position="1"/>
        <end position="339"/>
    </location>
</feature>
<name>A0A7L0ZSB3_9PASS</name>
<keyword evidence="3" id="KW-1185">Reference proteome</keyword>
<feature type="compositionally biased region" description="Basic and acidic residues" evidence="1">
    <location>
        <begin position="220"/>
        <end position="232"/>
    </location>
</feature>
<feature type="compositionally biased region" description="Basic and acidic residues" evidence="1">
    <location>
        <begin position="13"/>
        <end position="22"/>
    </location>
</feature>
<dbReference type="Proteomes" id="UP000564466">
    <property type="component" value="Unassembled WGS sequence"/>
</dbReference>
<evidence type="ECO:0000256" key="1">
    <source>
        <dbReference type="SAM" id="MobiDB-lite"/>
    </source>
</evidence>
<reference evidence="2 3" key="1">
    <citation type="submission" date="2019-09" db="EMBL/GenBank/DDBJ databases">
        <title>Bird 10,000 Genomes (B10K) Project - Family phase.</title>
        <authorList>
            <person name="Zhang G."/>
        </authorList>
    </citation>
    <scope>NUCLEOTIDE SEQUENCE [LARGE SCALE GENOMIC DNA]</scope>
    <source>
        <strain evidence="2">B10K-DU-002-07</strain>
        <tissue evidence="2">Muscle</tissue>
    </source>
</reference>
<comment type="caution">
    <text evidence="2">The sequence shown here is derived from an EMBL/GenBank/DDBJ whole genome shotgun (WGS) entry which is preliminary data.</text>
</comment>
<dbReference type="AlphaFoldDB" id="A0A7L0ZSB3"/>
<accession>A0A7L0ZSB3</accession>
<evidence type="ECO:0000313" key="2">
    <source>
        <dbReference type="EMBL" id="NXM31350.1"/>
    </source>
</evidence>
<protein>
    <submittedName>
        <fullName evidence="2">GP179 protein</fullName>
    </submittedName>
</protein>
<feature type="compositionally biased region" description="Basic and acidic residues" evidence="1">
    <location>
        <begin position="142"/>
        <end position="167"/>
    </location>
</feature>
<proteinExistence type="predicted"/>
<feature type="compositionally biased region" description="Pro residues" evidence="1">
    <location>
        <begin position="23"/>
        <end position="34"/>
    </location>
</feature>
<organism evidence="2 3">
    <name type="scientific">Oxyruncus cristatus</name>
    <name type="common">sharpbill</name>
    <dbReference type="NCBI Taxonomy" id="114331"/>
    <lineage>
        <taxon>Eukaryota</taxon>
        <taxon>Metazoa</taxon>
        <taxon>Chordata</taxon>
        <taxon>Craniata</taxon>
        <taxon>Vertebrata</taxon>
        <taxon>Euteleostomi</taxon>
        <taxon>Archelosauria</taxon>
        <taxon>Archosauria</taxon>
        <taxon>Dinosauria</taxon>
        <taxon>Saurischia</taxon>
        <taxon>Theropoda</taxon>
        <taxon>Coelurosauria</taxon>
        <taxon>Aves</taxon>
        <taxon>Neognathae</taxon>
        <taxon>Neoaves</taxon>
        <taxon>Telluraves</taxon>
        <taxon>Australaves</taxon>
        <taxon>Passeriformes</taxon>
        <taxon>Cotingidae</taxon>
        <taxon>Oxyruncus</taxon>
    </lineage>
</organism>
<feature type="non-terminal residue" evidence="2">
    <location>
        <position position="339"/>
    </location>
</feature>
<dbReference type="EMBL" id="VXAY01004436">
    <property type="protein sequence ID" value="NXM31350.1"/>
    <property type="molecule type" value="Genomic_DNA"/>
</dbReference>
<gene>
    <name evidence="2" type="primary">Gpr179</name>
    <name evidence="2" type="ORF">OXYCRI_R15216</name>
</gene>
<sequence>AKGLQGTSGPIRPQDHTEKEQPPAKPTPSSPQRPPSSVQREAREKPGAEGFPPAPLGIPAGRGALLRQEAVASREDGGLLPGEESPGKALEKGSSQAEPLDPGDSEGTAGARDAAGKAGSGQGEVRPGRTREDSSTTTGVCPEERSEGRAPGKDGSEGDLQHPREEPGMENPPATSPPELPGAAPEQVEGRRAELCPWETREQGRTVRAEICPWDTEGAQLERERQEGERSSIRPTSLAGSPKSREGVEQPGMGLPAVPKASSQQAGSLDSKKATVCPWEVEAEPGPKTEICPWEEAAAPAGKEGLRQDPSKREGKPGSRGVEDSKAQLVETGGRRAQR</sequence>
<feature type="compositionally biased region" description="Basic and acidic residues" evidence="1">
    <location>
        <begin position="188"/>
        <end position="208"/>
    </location>
</feature>